<comment type="subcellular location">
    <subcellularLocation>
        <location evidence="1">Cell envelope</location>
    </subcellularLocation>
</comment>
<evidence type="ECO:0000313" key="10">
    <source>
        <dbReference type="Proteomes" id="UP001165653"/>
    </source>
</evidence>
<dbReference type="Gene3D" id="1.10.287.470">
    <property type="entry name" value="Helix hairpin bin"/>
    <property type="match status" value="1"/>
</dbReference>
<dbReference type="SUPFAM" id="SSF111369">
    <property type="entry name" value="HlyD-like secretion proteins"/>
    <property type="match status" value="1"/>
</dbReference>
<evidence type="ECO:0000256" key="3">
    <source>
        <dbReference type="ARBA" id="ARBA00023054"/>
    </source>
</evidence>
<dbReference type="InterPro" id="IPR006143">
    <property type="entry name" value="RND_pump_MFP"/>
</dbReference>
<feature type="coiled-coil region" evidence="4">
    <location>
        <begin position="127"/>
        <end position="202"/>
    </location>
</feature>
<dbReference type="Proteomes" id="UP001165653">
    <property type="component" value="Unassembled WGS sequence"/>
</dbReference>
<proteinExistence type="inferred from homology"/>
<feature type="domain" description="Multidrug resistance protein MdtA-like barrel-sandwich hybrid" evidence="7">
    <location>
        <begin position="79"/>
        <end position="234"/>
    </location>
</feature>
<feature type="transmembrane region" description="Helical" evidence="6">
    <location>
        <begin position="25"/>
        <end position="42"/>
    </location>
</feature>
<dbReference type="InterPro" id="IPR058625">
    <property type="entry name" value="MdtA-like_BSH"/>
</dbReference>
<evidence type="ECO:0000313" key="9">
    <source>
        <dbReference type="EMBL" id="MCW1914259.1"/>
    </source>
</evidence>
<evidence type="ECO:0000256" key="2">
    <source>
        <dbReference type="ARBA" id="ARBA00009477"/>
    </source>
</evidence>
<comment type="caution">
    <text evidence="9">The sequence shown here is derived from an EMBL/GenBank/DDBJ whole genome shotgun (WGS) entry which is preliminary data.</text>
</comment>
<evidence type="ECO:0000259" key="8">
    <source>
        <dbReference type="Pfam" id="PF25954"/>
    </source>
</evidence>
<dbReference type="Gene3D" id="2.40.50.100">
    <property type="match status" value="1"/>
</dbReference>
<keyword evidence="6" id="KW-1133">Transmembrane helix</keyword>
<evidence type="ECO:0000259" key="7">
    <source>
        <dbReference type="Pfam" id="PF25917"/>
    </source>
</evidence>
<dbReference type="EMBL" id="JAPDDR010000005">
    <property type="protein sequence ID" value="MCW1914259.1"/>
    <property type="molecule type" value="Genomic_DNA"/>
</dbReference>
<gene>
    <name evidence="9" type="ORF">OJ996_11780</name>
</gene>
<feature type="region of interest" description="Disordered" evidence="5">
    <location>
        <begin position="361"/>
        <end position="388"/>
    </location>
</feature>
<evidence type="ECO:0000256" key="6">
    <source>
        <dbReference type="SAM" id="Phobius"/>
    </source>
</evidence>
<feature type="domain" description="CusB-like beta-barrel" evidence="8">
    <location>
        <begin position="248"/>
        <end position="321"/>
    </location>
</feature>
<dbReference type="PANTHER" id="PTHR32347:SF14">
    <property type="entry name" value="EFFLUX SYSTEM COMPONENT YKNX-RELATED"/>
    <property type="match status" value="1"/>
</dbReference>
<evidence type="ECO:0000256" key="1">
    <source>
        <dbReference type="ARBA" id="ARBA00004196"/>
    </source>
</evidence>
<dbReference type="Gene3D" id="2.40.30.170">
    <property type="match status" value="1"/>
</dbReference>
<keyword evidence="6" id="KW-0472">Membrane</keyword>
<dbReference type="RefSeq" id="WP_264513783.1">
    <property type="nucleotide sequence ID" value="NZ_JAPDDR010000005.1"/>
</dbReference>
<comment type="similarity">
    <text evidence="2">Belongs to the membrane fusion protein (MFP) (TC 8.A.1) family.</text>
</comment>
<keyword evidence="10" id="KW-1185">Reference proteome</keyword>
<reference evidence="9" key="1">
    <citation type="submission" date="2022-10" db="EMBL/GenBank/DDBJ databases">
        <title>Luteolibacter sp. GHJ8, whole genome shotgun sequencing project.</title>
        <authorList>
            <person name="Zhao G."/>
            <person name="Shen L."/>
        </authorList>
    </citation>
    <scope>NUCLEOTIDE SEQUENCE</scope>
    <source>
        <strain evidence="9">GHJ8</strain>
    </source>
</reference>
<dbReference type="PANTHER" id="PTHR32347">
    <property type="entry name" value="EFFLUX SYSTEM COMPONENT YKNX-RELATED"/>
    <property type="match status" value="1"/>
</dbReference>
<dbReference type="NCBIfam" id="TIGR01730">
    <property type="entry name" value="RND_mfp"/>
    <property type="match status" value="1"/>
</dbReference>
<accession>A0ABT3G3Y1</accession>
<protein>
    <submittedName>
        <fullName evidence="9">Efflux RND transporter periplasmic adaptor subunit</fullName>
    </submittedName>
</protein>
<dbReference type="InterPro" id="IPR050465">
    <property type="entry name" value="UPF0194_transport"/>
</dbReference>
<dbReference type="InterPro" id="IPR058792">
    <property type="entry name" value="Beta-barrel_RND_2"/>
</dbReference>
<evidence type="ECO:0000256" key="5">
    <source>
        <dbReference type="SAM" id="MobiDB-lite"/>
    </source>
</evidence>
<evidence type="ECO:0000256" key="4">
    <source>
        <dbReference type="SAM" id="Coils"/>
    </source>
</evidence>
<keyword evidence="6" id="KW-0812">Transmembrane</keyword>
<dbReference type="Gene3D" id="2.40.420.20">
    <property type="match status" value="1"/>
</dbReference>
<organism evidence="9 10">
    <name type="scientific">Luteolibacter rhizosphaerae</name>
    <dbReference type="NCBI Taxonomy" id="2989719"/>
    <lineage>
        <taxon>Bacteria</taxon>
        <taxon>Pseudomonadati</taxon>
        <taxon>Verrucomicrobiota</taxon>
        <taxon>Verrucomicrobiia</taxon>
        <taxon>Verrucomicrobiales</taxon>
        <taxon>Verrucomicrobiaceae</taxon>
        <taxon>Luteolibacter</taxon>
    </lineage>
</organism>
<dbReference type="Pfam" id="PF25954">
    <property type="entry name" value="Beta-barrel_RND_2"/>
    <property type="match status" value="1"/>
</dbReference>
<keyword evidence="3 4" id="KW-0175">Coiled coil</keyword>
<sequence length="438" mass="46726">MSKKDSSEDLAAIIARGKSRPVRKWFFIAFGLAAVGSGTWYYKSRESEAPQGPEYLTQPLERGDLSIEVTATGTLAPINQVTVGSELSGTAAEVYVDTNDLVKKGQPLAKLDTTKLESQTERSRAVLLAAKARVSQVEATLKESEASHARLQELHKLSGGQTPSKAEMETSEATVTRAHADLESAKASVAQAEADLKSIERDLGKTIIRSPVDGTVLSRKLEVGQTVAASFTAPELFIIGEDLRKMELNVAVGEAEIGRLEAGQEAEFEVSTWRQRVYKASVKKVLFGSVITNNVVTYSTELEVNNDDLSLRPGMTATANIFVAKKENILKVSNAALRFDPVAAAKLGKPEEEDGKRTLVQNLSPGGGRWRRLAGGGGGAAGSPDPKKGARIWVLKDGQPVEIPVTVGITDGNDTEVSGEGLSEDMKVIVSAKPVTAA</sequence>
<dbReference type="Pfam" id="PF25917">
    <property type="entry name" value="BSH_RND"/>
    <property type="match status" value="1"/>
</dbReference>
<name>A0ABT3G3Y1_9BACT</name>